<sequence>MGEDRIFLQDGLRFQNLQITAGANNSAVLRDSASGHFIAILLGVNPTLLSEQNFLGDAPTPSPVVPPVRPPIPTPTPTPPPNTLVNGIASGDTTQTSTVLWTRSLQTGSVTFEYSTDPSFSAIAGTRSATITDPQAPVKAEVTGLTPGTQYYYRVTDAAGDTVPLDNSARPPN</sequence>
<proteinExistence type="predicted"/>
<dbReference type="Proteomes" id="UP000095472">
    <property type="component" value="Chromosome"/>
</dbReference>
<dbReference type="EMBL" id="CP182909">
    <property type="protein sequence ID" value="XPM67325.1"/>
    <property type="molecule type" value="Genomic_DNA"/>
</dbReference>
<accession>A0ACD5H220</accession>
<name>A0ACD5H220_9CYAN</name>
<evidence type="ECO:0000313" key="2">
    <source>
        <dbReference type="Proteomes" id="UP000095472"/>
    </source>
</evidence>
<keyword evidence="2" id="KW-1185">Reference proteome</keyword>
<gene>
    <name evidence="1" type="ORF">BH720_030455</name>
</gene>
<protein>
    <submittedName>
        <fullName evidence="1">PhoD-like phosphatase N-terminal domain-containing protein</fullName>
    </submittedName>
</protein>
<organism evidence="1 2">
    <name type="scientific">Desertifilum tharense IPPAS B-1220</name>
    <dbReference type="NCBI Taxonomy" id="1781255"/>
    <lineage>
        <taxon>Bacteria</taxon>
        <taxon>Bacillati</taxon>
        <taxon>Cyanobacteriota</taxon>
        <taxon>Cyanophyceae</taxon>
        <taxon>Desertifilales</taxon>
        <taxon>Desertifilaceae</taxon>
        <taxon>Desertifilum</taxon>
    </lineage>
</organism>
<evidence type="ECO:0000313" key="1">
    <source>
        <dbReference type="EMBL" id="XPM67325.1"/>
    </source>
</evidence>
<reference evidence="1 2" key="1">
    <citation type="journal article" date="2016" name="Genome Announc.">
        <title>Draft Genome Sequence of the Thermotolerant Cyanobacterium Desertifilum sp. IPPAS B-1220.</title>
        <authorList>
            <person name="Mironov K.S."/>
            <person name="Sinetova M.A."/>
            <person name="Bolatkhan K."/>
            <person name="Zayadan B.K."/>
            <person name="Ustinova V.V."/>
            <person name="Kupriyanova E.V."/>
            <person name="Skrypnik A.N."/>
            <person name="Gogoleva N.E."/>
            <person name="Gogolev Y.V."/>
            <person name="Los D.A."/>
        </authorList>
    </citation>
    <scope>NUCLEOTIDE SEQUENCE [LARGE SCALE GENOMIC DNA]</scope>
    <source>
        <strain evidence="1 2">IPPAS B-1220</strain>
    </source>
</reference>